<feature type="non-terminal residue" evidence="1">
    <location>
        <position position="21"/>
    </location>
</feature>
<dbReference type="EMBL" id="NIBL01000003">
    <property type="protein sequence ID" value="OUZ14777.1"/>
    <property type="molecule type" value="Genomic_DNA"/>
</dbReference>
<organism evidence="1 2">
    <name type="scientific">Enterococcus cecorum</name>
    <dbReference type="NCBI Taxonomy" id="44008"/>
    <lineage>
        <taxon>Bacteria</taxon>
        <taxon>Bacillati</taxon>
        <taxon>Bacillota</taxon>
        <taxon>Bacilli</taxon>
        <taxon>Lactobacillales</taxon>
        <taxon>Enterococcaceae</taxon>
        <taxon>Enterococcus</taxon>
    </lineage>
</organism>
<sequence>MIIFDEKINVFHLFNEKISYL</sequence>
<protein>
    <submittedName>
        <fullName evidence="1">Uncharacterized protein</fullName>
    </submittedName>
</protein>
<proteinExistence type="predicted"/>
<dbReference type="Proteomes" id="UP000196503">
    <property type="component" value="Unassembled WGS sequence"/>
</dbReference>
<evidence type="ECO:0000313" key="2">
    <source>
        <dbReference type="Proteomes" id="UP000196503"/>
    </source>
</evidence>
<comment type="caution">
    <text evidence="1">The sequence shown here is derived from an EMBL/GenBank/DDBJ whole genome shotgun (WGS) entry which is preliminary data.</text>
</comment>
<dbReference type="AlphaFoldDB" id="A0A200HRU4"/>
<reference evidence="1 2" key="1">
    <citation type="submission" date="2017-05" db="EMBL/GenBank/DDBJ databases">
        <title>The Genome Sequence of Enterococcus faecium 2D5_DIV0622.</title>
        <authorList>
            <consortium name="The Broad Institute Genomics Platform"/>
            <consortium name="The Broad Institute Genomic Center for Infectious Diseases"/>
            <person name="Earl A."/>
            <person name="Manson A."/>
            <person name="Schwartman J."/>
            <person name="Gilmore M."/>
            <person name="Abouelleil A."/>
            <person name="Cao P."/>
            <person name="Chapman S."/>
            <person name="Cusick C."/>
            <person name="Shea T."/>
            <person name="Young S."/>
            <person name="Neafsey D."/>
            <person name="Nusbaum C."/>
            <person name="Birren B."/>
        </authorList>
    </citation>
    <scope>NUCLEOTIDE SEQUENCE [LARGE SCALE GENOMIC DNA]</scope>
    <source>
        <strain evidence="1 2">2D5_DIV0622</strain>
    </source>
</reference>
<name>A0A200HRU4_9ENTE</name>
<gene>
    <name evidence="1" type="ORF">A5869_001882</name>
</gene>
<accession>A0A200HRU4</accession>
<evidence type="ECO:0000313" key="1">
    <source>
        <dbReference type="EMBL" id="OUZ14777.1"/>
    </source>
</evidence>